<dbReference type="SUPFAM" id="SSF48173">
    <property type="entry name" value="Cryptochrome/photolyase FAD-binding domain"/>
    <property type="match status" value="1"/>
</dbReference>
<feature type="region of interest" description="Disordered" evidence="1">
    <location>
        <begin position="180"/>
        <end position="200"/>
    </location>
</feature>
<dbReference type="InterPro" id="IPR036134">
    <property type="entry name" value="Crypto/Photolyase_FAD-like_sf"/>
</dbReference>
<dbReference type="STRING" id="485915.Dret_1823"/>
<protein>
    <submittedName>
        <fullName evidence="2">Deoxyribodipyrimidine photolyase-related protein</fullName>
    </submittedName>
</protein>
<dbReference type="Proteomes" id="UP000001052">
    <property type="component" value="Chromosome"/>
</dbReference>
<keyword evidence="3" id="KW-1185">Reference proteome</keyword>
<dbReference type="OrthoDB" id="5288100at2"/>
<dbReference type="InterPro" id="IPR014729">
    <property type="entry name" value="Rossmann-like_a/b/a_fold"/>
</dbReference>
<accession>C8X3W0</accession>
<reference evidence="3" key="1">
    <citation type="submission" date="2009-09" db="EMBL/GenBank/DDBJ databases">
        <title>The complete chromosome of Desulfohalobium retbaense DSM 5692.</title>
        <authorList>
            <consortium name="US DOE Joint Genome Institute (JGI-PGF)"/>
            <person name="Lucas S."/>
            <person name="Copeland A."/>
            <person name="Lapidus A."/>
            <person name="Glavina del Rio T."/>
            <person name="Dalin E."/>
            <person name="Tice H."/>
            <person name="Bruce D."/>
            <person name="Goodwin L."/>
            <person name="Pitluck S."/>
            <person name="Kyrpides N."/>
            <person name="Mavromatis K."/>
            <person name="Ivanova N."/>
            <person name="Mikhailova N."/>
            <person name="Munk A.C."/>
            <person name="Brettin T."/>
            <person name="Detter J.C."/>
            <person name="Han C."/>
            <person name="Tapia R."/>
            <person name="Larimer F."/>
            <person name="Land M."/>
            <person name="Hauser L."/>
            <person name="Markowitz V."/>
            <person name="Cheng J.-F."/>
            <person name="Hugenholtz P."/>
            <person name="Woyke T."/>
            <person name="Wu D."/>
            <person name="Spring S."/>
            <person name="Klenk H.-P."/>
            <person name="Eisen J.A."/>
        </authorList>
    </citation>
    <scope>NUCLEOTIDE SEQUENCE [LARGE SCALE GENOMIC DNA]</scope>
    <source>
        <strain evidence="3">DSM 5692</strain>
    </source>
</reference>
<organism evidence="2 3">
    <name type="scientific">Desulfohalobium retbaense (strain ATCC 49708 / DSM 5692 / JCM 16813 / HR100)</name>
    <dbReference type="NCBI Taxonomy" id="485915"/>
    <lineage>
        <taxon>Bacteria</taxon>
        <taxon>Pseudomonadati</taxon>
        <taxon>Thermodesulfobacteriota</taxon>
        <taxon>Desulfovibrionia</taxon>
        <taxon>Desulfovibrionales</taxon>
        <taxon>Desulfohalobiaceae</taxon>
        <taxon>Desulfohalobium</taxon>
    </lineage>
</organism>
<dbReference type="Pfam" id="PF04244">
    <property type="entry name" value="DPRP"/>
    <property type="match status" value="1"/>
</dbReference>
<dbReference type="Gene3D" id="1.25.40.80">
    <property type="match status" value="1"/>
</dbReference>
<dbReference type="Gene3D" id="1.10.10.1710">
    <property type="entry name" value="Deoxyribodipyrimidine photolyase-related"/>
    <property type="match status" value="1"/>
</dbReference>
<dbReference type="Gene3D" id="3.40.50.620">
    <property type="entry name" value="HUPs"/>
    <property type="match status" value="1"/>
</dbReference>
<dbReference type="InterPro" id="IPR007357">
    <property type="entry name" value="PhrB-like"/>
</dbReference>
<dbReference type="PANTHER" id="PTHR38657">
    <property type="entry name" value="SLR1343 PROTEIN"/>
    <property type="match status" value="1"/>
</dbReference>
<reference evidence="2 3" key="2">
    <citation type="journal article" date="2010" name="Stand. Genomic Sci.">
        <title>Complete genome sequence of Desulfohalobium retbaense type strain (HR(100)).</title>
        <authorList>
            <person name="Spring S."/>
            <person name="Nolan M."/>
            <person name="Lapidus A."/>
            <person name="Glavina Del Rio T."/>
            <person name="Copeland A."/>
            <person name="Tice H."/>
            <person name="Cheng J.F."/>
            <person name="Lucas S."/>
            <person name="Land M."/>
            <person name="Chen F."/>
            <person name="Bruce D."/>
            <person name="Goodwin L."/>
            <person name="Pitluck S."/>
            <person name="Ivanova N."/>
            <person name="Mavromatis K."/>
            <person name="Mikhailova N."/>
            <person name="Pati A."/>
            <person name="Chen A."/>
            <person name="Palaniappan K."/>
            <person name="Hauser L."/>
            <person name="Chang Y.J."/>
            <person name="Jeffries C.D."/>
            <person name="Munk C."/>
            <person name="Kiss H."/>
            <person name="Chain P."/>
            <person name="Han C."/>
            <person name="Brettin T."/>
            <person name="Detter J.C."/>
            <person name="Schuler E."/>
            <person name="Goker M."/>
            <person name="Rohde M."/>
            <person name="Bristow J."/>
            <person name="Eisen J.A."/>
            <person name="Markowitz V."/>
            <person name="Hugenholtz P."/>
            <person name="Kyrpides N.C."/>
            <person name="Klenk H.P."/>
        </authorList>
    </citation>
    <scope>NUCLEOTIDE SEQUENCE [LARGE SCALE GENOMIC DNA]</scope>
    <source>
        <strain evidence="2 3">DSM 5692</strain>
    </source>
</reference>
<dbReference type="eggNOG" id="COG3046">
    <property type="taxonomic scope" value="Bacteria"/>
</dbReference>
<dbReference type="EMBL" id="CP001734">
    <property type="protein sequence ID" value="ACV69107.1"/>
    <property type="molecule type" value="Genomic_DNA"/>
</dbReference>
<dbReference type="PANTHER" id="PTHR38657:SF1">
    <property type="entry name" value="SLR1343 PROTEIN"/>
    <property type="match status" value="1"/>
</dbReference>
<evidence type="ECO:0000256" key="1">
    <source>
        <dbReference type="SAM" id="MobiDB-lite"/>
    </source>
</evidence>
<dbReference type="Gene3D" id="1.10.579.10">
    <property type="entry name" value="DNA Cyclobutane Dipyrimidine Photolyase, subunit A, domain 3"/>
    <property type="match status" value="1"/>
</dbReference>
<evidence type="ECO:0000313" key="2">
    <source>
        <dbReference type="EMBL" id="ACV69107.1"/>
    </source>
</evidence>
<dbReference type="KEGG" id="drt:Dret_1823"/>
<dbReference type="AlphaFoldDB" id="C8X3W0"/>
<proteinExistence type="predicted"/>
<sequence length="502" mass="56633">MPAVFIFPHQLFAEHPALEPGADVYLIEEPLFFADAQTPARMHKQKLALHRASMQAYATQLKHKGHPVTTVGTQKGGVLDSICTDLRQKGETGIRVADPVDDWVEQRLTAAAGAAGLEITTTPSPGFVCTDAECGPFFSGQPPYRQTSFYTAMRKRCQILLDDHGKPLGGKWTFDTANRKRYRGEPPVPDLPHLTGGPEKDSALDRVRNEFANHPGEPDLTMPWTHAQAQAWLEDFVDRRLPSFGPFQDALSSKEPFLFHSLLASSLNIGLLTPNQVLDTVLAKHRQSPLPLASLEGFVRQILGWREFVRGMYRHHGRRQRSTNFWGHSRPLPEAFYTASTGIPPVDLAIQRALSNAYCHHIERLMVLGNFMLLCEIAPDDICTWFMEMCIDSYDWVMVPNVYGMSQYADGGLMSSKPYISSSNYIRKMSDFSPGPWSAVWDGLYWRFIHKQRAFFAANPRLKPMTWHLDKMSRSTLQGHIQTAETYLERLFTGRTTPSSPN</sequence>
<dbReference type="RefSeq" id="WP_015752250.1">
    <property type="nucleotide sequence ID" value="NC_013223.1"/>
</dbReference>
<name>C8X3W0_DESRD</name>
<dbReference type="HOGENOM" id="CLU_031632_1_0_7"/>
<evidence type="ECO:0000313" key="3">
    <source>
        <dbReference type="Proteomes" id="UP000001052"/>
    </source>
</evidence>
<dbReference type="InterPro" id="IPR052551">
    <property type="entry name" value="UV-DNA_repair_photolyase"/>
</dbReference>
<gene>
    <name evidence="2" type="ordered locus">Dret_1823</name>
</gene>